<keyword evidence="1" id="KW-0812">Transmembrane</keyword>
<reference evidence="3 4" key="1">
    <citation type="journal article" date="2019" name="Gigascience">
        <title>Whole-genome sequence of the oriental lung fluke Paragonimus westermani.</title>
        <authorList>
            <person name="Oey H."/>
            <person name="Zakrzewski M."/>
            <person name="Narain K."/>
            <person name="Devi K.R."/>
            <person name="Agatsuma T."/>
            <person name="Nawaratna S."/>
            <person name="Gobert G.N."/>
            <person name="Jones M.K."/>
            <person name="Ragan M.A."/>
            <person name="McManus D.P."/>
            <person name="Krause L."/>
        </authorList>
    </citation>
    <scope>NUCLEOTIDE SEQUENCE [LARGE SCALE GENOMIC DNA]</scope>
    <source>
        <strain evidence="3 4">IND2009</strain>
    </source>
</reference>
<protein>
    <recommendedName>
        <fullName evidence="2">MutL C-terminal dimerisation domain-containing protein</fullName>
    </recommendedName>
</protein>
<dbReference type="GO" id="GO:0006298">
    <property type="term" value="P:mismatch repair"/>
    <property type="evidence" value="ECO:0007669"/>
    <property type="project" value="InterPro"/>
</dbReference>
<sequence length="271" mass="30684">MSLVNLSRFIQMCSLFSHSVSANFSMSELHKHWRATAKAGNTCLWRSHSNSSTEIVQPNEQTDSGTFSLGQFRATQTEALESELSTYFRLKSSEKKKTNVSGKQCLSLTQRGHLKVIGFPIFSLLLSFVYFVLSHLTLDCASSFSKSSFSDLHVVGQFNLGFIIARHRDDLFIIDQHASDEKFRFEQLCDTYQFTCQPLVTPQALELSVEQEQLLLNNLDVFAKNGFAFRVNESGKINCVCARYVEGVFHIPSPCDYTLSDINTDFYVNHP</sequence>
<proteinExistence type="predicted"/>
<evidence type="ECO:0000256" key="1">
    <source>
        <dbReference type="SAM" id="Phobius"/>
    </source>
</evidence>
<accession>A0A5J4N4X6</accession>
<evidence type="ECO:0000313" key="4">
    <source>
        <dbReference type="Proteomes" id="UP000324629"/>
    </source>
</evidence>
<dbReference type="InterPro" id="IPR042120">
    <property type="entry name" value="MutL_C_dimsub"/>
</dbReference>
<dbReference type="GO" id="GO:0032389">
    <property type="term" value="C:MutLalpha complex"/>
    <property type="evidence" value="ECO:0007669"/>
    <property type="project" value="TreeGrafter"/>
</dbReference>
<feature type="non-terminal residue" evidence="3">
    <location>
        <position position="271"/>
    </location>
</feature>
<keyword evidence="4" id="KW-1185">Reference proteome</keyword>
<dbReference type="InterPro" id="IPR042121">
    <property type="entry name" value="MutL_C_regsub"/>
</dbReference>
<dbReference type="AlphaFoldDB" id="A0A5J4N4X6"/>
<dbReference type="PANTHER" id="PTHR10073:SF52">
    <property type="entry name" value="MISMATCH REPAIR ENDONUCLEASE PMS2"/>
    <property type="match status" value="1"/>
</dbReference>
<dbReference type="Gene3D" id="3.30.1370.100">
    <property type="entry name" value="MutL, C-terminal domain, regulatory subdomain"/>
    <property type="match status" value="1"/>
</dbReference>
<keyword evidence="1" id="KW-0472">Membrane</keyword>
<feature type="domain" description="MutL C-terminal dimerisation" evidence="2">
    <location>
        <begin position="154"/>
        <end position="266"/>
    </location>
</feature>
<dbReference type="PANTHER" id="PTHR10073">
    <property type="entry name" value="DNA MISMATCH REPAIR PROTEIN MLH, PMS, MUTL"/>
    <property type="match status" value="1"/>
</dbReference>
<dbReference type="EMBL" id="QNGE01009385">
    <property type="protein sequence ID" value="KAA3670583.1"/>
    <property type="molecule type" value="Genomic_DNA"/>
</dbReference>
<name>A0A5J4N4X6_9TREM</name>
<dbReference type="Proteomes" id="UP000324629">
    <property type="component" value="Unassembled WGS sequence"/>
</dbReference>
<dbReference type="Pfam" id="PF08676">
    <property type="entry name" value="MutL_C"/>
    <property type="match status" value="1"/>
</dbReference>
<keyword evidence="1" id="KW-1133">Transmembrane helix</keyword>
<dbReference type="InterPro" id="IPR038973">
    <property type="entry name" value="MutL/Mlh/Pms-like"/>
</dbReference>
<dbReference type="SUPFAM" id="SSF118116">
    <property type="entry name" value="DNA mismatch repair protein MutL"/>
    <property type="match status" value="1"/>
</dbReference>
<feature type="transmembrane region" description="Helical" evidence="1">
    <location>
        <begin position="116"/>
        <end position="138"/>
    </location>
</feature>
<dbReference type="GO" id="GO:0005524">
    <property type="term" value="F:ATP binding"/>
    <property type="evidence" value="ECO:0007669"/>
    <property type="project" value="InterPro"/>
</dbReference>
<dbReference type="GO" id="GO:0140664">
    <property type="term" value="F:ATP-dependent DNA damage sensor activity"/>
    <property type="evidence" value="ECO:0007669"/>
    <property type="project" value="InterPro"/>
</dbReference>
<organism evidence="3 4">
    <name type="scientific">Paragonimus westermani</name>
    <dbReference type="NCBI Taxonomy" id="34504"/>
    <lineage>
        <taxon>Eukaryota</taxon>
        <taxon>Metazoa</taxon>
        <taxon>Spiralia</taxon>
        <taxon>Lophotrochozoa</taxon>
        <taxon>Platyhelminthes</taxon>
        <taxon>Trematoda</taxon>
        <taxon>Digenea</taxon>
        <taxon>Plagiorchiida</taxon>
        <taxon>Troglotremata</taxon>
        <taxon>Troglotrematidae</taxon>
        <taxon>Paragonimus</taxon>
    </lineage>
</organism>
<dbReference type="InterPro" id="IPR037198">
    <property type="entry name" value="MutL_C_sf"/>
</dbReference>
<comment type="caution">
    <text evidence="3">The sequence shown here is derived from an EMBL/GenBank/DDBJ whole genome shotgun (WGS) entry which is preliminary data.</text>
</comment>
<gene>
    <name evidence="3" type="ORF">DEA37_0001937</name>
</gene>
<dbReference type="InterPro" id="IPR014790">
    <property type="entry name" value="MutL_C"/>
</dbReference>
<evidence type="ECO:0000259" key="2">
    <source>
        <dbReference type="SMART" id="SM00853"/>
    </source>
</evidence>
<evidence type="ECO:0000313" key="3">
    <source>
        <dbReference type="EMBL" id="KAA3670583.1"/>
    </source>
</evidence>
<dbReference type="Gene3D" id="3.30.1540.20">
    <property type="entry name" value="MutL, C-terminal domain, dimerisation subdomain"/>
    <property type="match status" value="1"/>
</dbReference>
<dbReference type="SMART" id="SM00853">
    <property type="entry name" value="MutL_C"/>
    <property type="match status" value="1"/>
</dbReference>
<dbReference type="GO" id="GO:0016887">
    <property type="term" value="F:ATP hydrolysis activity"/>
    <property type="evidence" value="ECO:0007669"/>
    <property type="project" value="InterPro"/>
</dbReference>